<protein>
    <submittedName>
        <fullName evidence="3">NirD</fullName>
    </submittedName>
</protein>
<feature type="signal peptide" evidence="2">
    <location>
        <begin position="1"/>
        <end position="35"/>
    </location>
</feature>
<keyword evidence="1 2" id="KW-0732">Signal</keyword>
<dbReference type="SUPFAM" id="SSF101756">
    <property type="entry name" value="Hypothetical protein YgiW"/>
    <property type="match status" value="1"/>
</dbReference>
<dbReference type="Gene3D" id="2.40.50.200">
    <property type="entry name" value="Bacterial OB-fold"/>
    <property type="match status" value="1"/>
</dbReference>
<dbReference type="Pfam" id="PF04076">
    <property type="entry name" value="BOF"/>
    <property type="match status" value="1"/>
</dbReference>
<evidence type="ECO:0000256" key="2">
    <source>
        <dbReference type="SAM" id="SignalP"/>
    </source>
</evidence>
<gene>
    <name evidence="3" type="primary">nirD</name>
</gene>
<reference evidence="3" key="1">
    <citation type="journal article" date="2008" name="J. Microbiol. Biotechnol.">
        <title>Characterization of a chromosomal nickel resistance determinant from Klebsiella oxytoca CCUG 15788.</title>
        <authorList>
            <person name="Park J.S."/>
            <person name="Lee S.J."/>
            <person name="Rhie H.G."/>
            <person name="Lee H.S."/>
        </authorList>
    </citation>
    <scope>NUCLEOTIDE SEQUENCE</scope>
    <source>
        <strain evidence="3">CCUG 15788</strain>
    </source>
</reference>
<dbReference type="EMBL" id="AY492000">
    <property type="protein sequence ID" value="AAR82966.1"/>
    <property type="molecule type" value="Genomic_DNA"/>
</dbReference>
<dbReference type="InterPro" id="IPR036700">
    <property type="entry name" value="BOBF_sf"/>
</dbReference>
<name>Q6RUG0_KLEOX</name>
<sequence>MEPAMQKQYFSQIRRQFFNVTGMLLTSFIAIPALAAQGGFSAEKEPVVTERMYAGHKVQQENGQSRIQAVPSMREGAWVTLEGNVISQQQEEWYTFRDPTGTIKVRIQQKVWNGQHFDAQDLVRVSGQVSHENGSTILDVAVISKPLKHNSGERHFSGHVKFVS</sequence>
<organism evidence="3">
    <name type="scientific">Klebsiella oxytoca</name>
    <dbReference type="NCBI Taxonomy" id="571"/>
    <lineage>
        <taxon>Bacteria</taxon>
        <taxon>Pseudomonadati</taxon>
        <taxon>Pseudomonadota</taxon>
        <taxon>Gammaproteobacteria</taxon>
        <taxon>Enterobacterales</taxon>
        <taxon>Enterobacteriaceae</taxon>
        <taxon>Klebsiella/Raoultella group</taxon>
        <taxon>Klebsiella</taxon>
    </lineage>
</organism>
<dbReference type="NCBIfam" id="NF033674">
    <property type="entry name" value="stress_OB_fold"/>
    <property type="match status" value="1"/>
</dbReference>
<dbReference type="InterPro" id="IPR005220">
    <property type="entry name" value="CarO-like"/>
</dbReference>
<evidence type="ECO:0000313" key="3">
    <source>
        <dbReference type="EMBL" id="AAR82966.1"/>
    </source>
</evidence>
<accession>Q6RUG0</accession>
<feature type="chain" id="PRO_5004280095" evidence="2">
    <location>
        <begin position="36"/>
        <end position="164"/>
    </location>
</feature>
<dbReference type="PANTHER" id="PTHR36571">
    <property type="entry name" value="PROTEIN YGIW"/>
    <property type="match status" value="1"/>
</dbReference>
<dbReference type="AlphaFoldDB" id="Q6RUG0"/>
<evidence type="ECO:0000256" key="1">
    <source>
        <dbReference type="ARBA" id="ARBA00022729"/>
    </source>
</evidence>
<proteinExistence type="predicted"/>
<dbReference type="PANTHER" id="PTHR36571:SF1">
    <property type="entry name" value="PROTEIN YGIW"/>
    <property type="match status" value="1"/>
</dbReference>